<keyword evidence="9" id="KW-0732">Signal</keyword>
<comment type="subcellular location">
    <subcellularLocation>
        <location evidence="1">Endomembrane system</location>
        <topology evidence="1">Multi-pass membrane protein</topology>
    </subcellularLocation>
</comment>
<dbReference type="InterPro" id="IPR052527">
    <property type="entry name" value="Metal_cation-efflux_comp"/>
</dbReference>
<evidence type="ECO:0000256" key="3">
    <source>
        <dbReference type="ARBA" id="ARBA00022692"/>
    </source>
</evidence>
<name>A0A6V2AJ33_9STRA</name>
<dbReference type="EMBL" id="HBNS01002039">
    <property type="protein sequence ID" value="CAE4581167.1"/>
    <property type="molecule type" value="Transcribed_RNA"/>
</dbReference>
<feature type="signal peptide" evidence="9">
    <location>
        <begin position="1"/>
        <end position="31"/>
    </location>
</feature>
<proteinExistence type="predicted"/>
<dbReference type="AlphaFoldDB" id="A0A6V2AJ33"/>
<dbReference type="Pfam" id="PF04191">
    <property type="entry name" value="PEMT"/>
    <property type="match status" value="1"/>
</dbReference>
<evidence type="ECO:0000313" key="10">
    <source>
        <dbReference type="EMBL" id="CAE4581167.1"/>
    </source>
</evidence>
<dbReference type="PANTHER" id="PTHR43847:SF1">
    <property type="entry name" value="BLL3993 PROTEIN"/>
    <property type="match status" value="1"/>
</dbReference>
<reference evidence="10" key="1">
    <citation type="submission" date="2021-01" db="EMBL/GenBank/DDBJ databases">
        <authorList>
            <person name="Corre E."/>
            <person name="Pelletier E."/>
            <person name="Niang G."/>
            <person name="Scheremetjew M."/>
            <person name="Finn R."/>
            <person name="Kale V."/>
            <person name="Holt S."/>
            <person name="Cochrane G."/>
            <person name="Meng A."/>
            <person name="Brown T."/>
            <person name="Cohen L."/>
        </authorList>
    </citation>
    <scope>NUCLEOTIDE SEQUENCE</scope>
    <source>
        <strain evidence="10">GSO104</strain>
    </source>
</reference>
<evidence type="ECO:0000256" key="8">
    <source>
        <dbReference type="ARBA" id="ARBA00023264"/>
    </source>
</evidence>
<dbReference type="PANTHER" id="PTHR43847">
    <property type="entry name" value="BLL3993 PROTEIN"/>
    <property type="match status" value="1"/>
</dbReference>
<keyword evidence="3" id="KW-0812">Transmembrane</keyword>
<keyword evidence="8" id="KW-1208">Phospholipid metabolism</keyword>
<dbReference type="GO" id="GO:0012505">
    <property type="term" value="C:endomembrane system"/>
    <property type="evidence" value="ECO:0007669"/>
    <property type="project" value="UniProtKB-SubCell"/>
</dbReference>
<accession>A0A6V2AJ33</accession>
<organism evidence="10">
    <name type="scientific">Ditylum brightwellii</name>
    <dbReference type="NCBI Taxonomy" id="49249"/>
    <lineage>
        <taxon>Eukaryota</taxon>
        <taxon>Sar</taxon>
        <taxon>Stramenopiles</taxon>
        <taxon>Ochrophyta</taxon>
        <taxon>Bacillariophyta</taxon>
        <taxon>Mediophyceae</taxon>
        <taxon>Lithodesmiophycidae</taxon>
        <taxon>Lithodesmiales</taxon>
        <taxon>Lithodesmiaceae</taxon>
        <taxon>Ditylum</taxon>
    </lineage>
</organism>
<evidence type="ECO:0000256" key="1">
    <source>
        <dbReference type="ARBA" id="ARBA00004127"/>
    </source>
</evidence>
<evidence type="ECO:0000256" key="6">
    <source>
        <dbReference type="ARBA" id="ARBA00023136"/>
    </source>
</evidence>
<evidence type="ECO:0000256" key="4">
    <source>
        <dbReference type="ARBA" id="ARBA00022989"/>
    </source>
</evidence>
<keyword evidence="7" id="KW-0594">Phospholipid biosynthesis</keyword>
<evidence type="ECO:0008006" key="12">
    <source>
        <dbReference type="Google" id="ProtNLM"/>
    </source>
</evidence>
<protein>
    <recommendedName>
        <fullName evidence="12">Protein-S-isoprenylcysteine O-methyltransferase</fullName>
    </recommendedName>
</protein>
<keyword evidence="4" id="KW-1133">Transmembrane helix</keyword>
<evidence type="ECO:0000256" key="5">
    <source>
        <dbReference type="ARBA" id="ARBA00023098"/>
    </source>
</evidence>
<feature type="chain" id="PRO_5036192547" description="Protein-S-isoprenylcysteine O-methyltransferase" evidence="9">
    <location>
        <begin position="32"/>
        <end position="299"/>
    </location>
</feature>
<dbReference type="EMBL" id="HBNS01002040">
    <property type="protein sequence ID" value="CAE4581169.1"/>
    <property type="molecule type" value="Transcribed_RNA"/>
</dbReference>
<dbReference type="Gene3D" id="1.20.120.1630">
    <property type="match status" value="1"/>
</dbReference>
<keyword evidence="2" id="KW-0444">Lipid biosynthesis</keyword>
<evidence type="ECO:0000256" key="9">
    <source>
        <dbReference type="SAM" id="SignalP"/>
    </source>
</evidence>
<evidence type="ECO:0000313" key="11">
    <source>
        <dbReference type="EMBL" id="CAE4581169.1"/>
    </source>
</evidence>
<evidence type="ECO:0000256" key="7">
    <source>
        <dbReference type="ARBA" id="ARBA00023209"/>
    </source>
</evidence>
<evidence type="ECO:0000256" key="2">
    <source>
        <dbReference type="ARBA" id="ARBA00022516"/>
    </source>
</evidence>
<dbReference type="UniPathway" id="UPA00753"/>
<dbReference type="InterPro" id="IPR007318">
    <property type="entry name" value="Phopholipid_MeTrfase"/>
</dbReference>
<sequence length="299" mass="33017">MHRMMMPSPLTLKRCTLLLALFTSFSTSAVGFKAVSTFCSIARNNDVSTSINRKCSPPLRLGQTSGLPVTTKLYVALEPDGPELKNLKEGESTWSTVTPDYVYTNDYDDESSEIMLLEDLTFEEYVGSMWTKFAGGDGQGDLYFGTQTALVLLIALGEVPLIGDPLKLVMGSSALFGGVGALIAGVVELSSKHDETSNIVETGIYSLVRHPIYAGLIAICSGYSFMTDSTMRLFYSILLYYCLEKKANFEEALIIEQDPSYIIYKEEVRGKFIPHELIEALPWEEKPLRSASPSGKEMF</sequence>
<keyword evidence="5" id="KW-0443">Lipid metabolism</keyword>
<keyword evidence="6" id="KW-0472">Membrane</keyword>
<gene>
    <name evidence="10" type="ORF">DBRI00130_LOCUS1632</name>
    <name evidence="11" type="ORF">DBRI00130_LOCUS1633</name>
</gene>
<dbReference type="GO" id="GO:0006656">
    <property type="term" value="P:phosphatidylcholine biosynthetic process"/>
    <property type="evidence" value="ECO:0007669"/>
    <property type="project" value="UniProtKB-UniPathway"/>
</dbReference>